<gene>
    <name evidence="1" type="ORF">N1851_017144</name>
</gene>
<accession>A0AA47P1I7</accession>
<evidence type="ECO:0000313" key="1">
    <source>
        <dbReference type="EMBL" id="KAK0144483.1"/>
    </source>
</evidence>
<protein>
    <submittedName>
        <fullName evidence="1">Uncharacterized protein</fullName>
    </submittedName>
</protein>
<sequence>MRNVMKKMVLPMAALPLLEDLANGAIRRERVFRKREDLLANDDNWLISRFRMCDKHESDAYNIFLRFTSTFRSDHFFFPCVCALLGPHGMYRLTHTLPLISFLFILIPADRGPERISLRGSTSSPQSPTRTL</sequence>
<dbReference type="Proteomes" id="UP001174136">
    <property type="component" value="Unassembled WGS sequence"/>
</dbReference>
<dbReference type="EMBL" id="JAOPHQ010003132">
    <property type="protein sequence ID" value="KAK0144483.1"/>
    <property type="molecule type" value="Genomic_DNA"/>
</dbReference>
<name>A0AA47P1I7_MERPO</name>
<evidence type="ECO:0000313" key="2">
    <source>
        <dbReference type="Proteomes" id="UP001174136"/>
    </source>
</evidence>
<keyword evidence="2" id="KW-1185">Reference proteome</keyword>
<dbReference type="AlphaFoldDB" id="A0AA47P1I7"/>
<organism evidence="1 2">
    <name type="scientific">Merluccius polli</name>
    <name type="common">Benguela hake</name>
    <name type="synonym">Merluccius cadenati</name>
    <dbReference type="NCBI Taxonomy" id="89951"/>
    <lineage>
        <taxon>Eukaryota</taxon>
        <taxon>Metazoa</taxon>
        <taxon>Chordata</taxon>
        <taxon>Craniata</taxon>
        <taxon>Vertebrata</taxon>
        <taxon>Euteleostomi</taxon>
        <taxon>Actinopterygii</taxon>
        <taxon>Neopterygii</taxon>
        <taxon>Teleostei</taxon>
        <taxon>Neoteleostei</taxon>
        <taxon>Acanthomorphata</taxon>
        <taxon>Zeiogadaria</taxon>
        <taxon>Gadariae</taxon>
        <taxon>Gadiformes</taxon>
        <taxon>Gadoidei</taxon>
        <taxon>Merlucciidae</taxon>
        <taxon>Merluccius</taxon>
    </lineage>
</organism>
<reference evidence="1" key="1">
    <citation type="journal article" date="2023" name="Front. Mar. Sci.">
        <title>A new Merluccius polli reference genome to investigate the effects of global change in West African waters.</title>
        <authorList>
            <person name="Mateo J.L."/>
            <person name="Blanco-Fernandez C."/>
            <person name="Garcia-Vazquez E."/>
            <person name="Machado-Schiaffino G."/>
        </authorList>
    </citation>
    <scope>NUCLEOTIDE SEQUENCE</scope>
    <source>
        <strain evidence="1">C29</strain>
        <tissue evidence="1">Fin</tissue>
    </source>
</reference>
<proteinExistence type="predicted"/>
<comment type="caution">
    <text evidence="1">The sequence shown here is derived from an EMBL/GenBank/DDBJ whole genome shotgun (WGS) entry which is preliminary data.</text>
</comment>